<evidence type="ECO:0000313" key="3">
    <source>
        <dbReference type="Proteomes" id="UP000813824"/>
    </source>
</evidence>
<dbReference type="Proteomes" id="UP000813824">
    <property type="component" value="Unassembled WGS sequence"/>
</dbReference>
<gene>
    <name evidence="2" type="ORF">BXZ70DRAFT_450224</name>
</gene>
<protein>
    <submittedName>
        <fullName evidence="2">Uncharacterized protein</fullName>
    </submittedName>
</protein>
<evidence type="ECO:0000256" key="1">
    <source>
        <dbReference type="SAM" id="MobiDB-lite"/>
    </source>
</evidence>
<organism evidence="2 3">
    <name type="scientific">Cristinia sonorae</name>
    <dbReference type="NCBI Taxonomy" id="1940300"/>
    <lineage>
        <taxon>Eukaryota</taxon>
        <taxon>Fungi</taxon>
        <taxon>Dikarya</taxon>
        <taxon>Basidiomycota</taxon>
        <taxon>Agaricomycotina</taxon>
        <taxon>Agaricomycetes</taxon>
        <taxon>Agaricomycetidae</taxon>
        <taxon>Agaricales</taxon>
        <taxon>Pleurotineae</taxon>
        <taxon>Stephanosporaceae</taxon>
        <taxon>Cristinia</taxon>
    </lineage>
</organism>
<feature type="region of interest" description="Disordered" evidence="1">
    <location>
        <begin position="18"/>
        <end position="39"/>
    </location>
</feature>
<accession>A0A8K0UJ53</accession>
<name>A0A8K0UJ53_9AGAR</name>
<dbReference type="AlphaFoldDB" id="A0A8K0UJ53"/>
<evidence type="ECO:0000313" key="2">
    <source>
        <dbReference type="EMBL" id="KAH8092647.1"/>
    </source>
</evidence>
<dbReference type="EMBL" id="JAEVFJ010000031">
    <property type="protein sequence ID" value="KAH8092647.1"/>
    <property type="molecule type" value="Genomic_DNA"/>
</dbReference>
<keyword evidence="3" id="KW-1185">Reference proteome</keyword>
<sequence length="269" mass="30314">MRVMENIKCRRCIRRGRSEEQQNPELNNQRRGQPPRTTHARVCSTCLIIRAPRSRYSGTSSSVRRAILRPLRVGSLRRRARSTSAQLKVPHEPRVELTRSPSSCSCPCSRWNPCAVPCHLHAHTHHRVHLHAHPTGTHPIIDILGSNMLPPVIIGLSGAGPPPGAPPCPPSPPTCDPAVENAIMACWIPSPRTARHHRVHAHHHRVGHHRVHHRVEAWVSHSAVHRPALLHLVELHLLHRARPRVSFLAHEQRRHQGDLSAVEVVCWAR</sequence>
<reference evidence="2" key="1">
    <citation type="journal article" date="2021" name="New Phytol.">
        <title>Evolutionary innovations through gain and loss of genes in the ectomycorrhizal Boletales.</title>
        <authorList>
            <person name="Wu G."/>
            <person name="Miyauchi S."/>
            <person name="Morin E."/>
            <person name="Kuo A."/>
            <person name="Drula E."/>
            <person name="Varga T."/>
            <person name="Kohler A."/>
            <person name="Feng B."/>
            <person name="Cao Y."/>
            <person name="Lipzen A."/>
            <person name="Daum C."/>
            <person name="Hundley H."/>
            <person name="Pangilinan J."/>
            <person name="Johnson J."/>
            <person name="Barry K."/>
            <person name="LaButti K."/>
            <person name="Ng V."/>
            <person name="Ahrendt S."/>
            <person name="Min B."/>
            <person name="Choi I.G."/>
            <person name="Park H."/>
            <person name="Plett J.M."/>
            <person name="Magnuson J."/>
            <person name="Spatafora J.W."/>
            <person name="Nagy L.G."/>
            <person name="Henrissat B."/>
            <person name="Grigoriev I.V."/>
            <person name="Yang Z.L."/>
            <person name="Xu J."/>
            <person name="Martin F.M."/>
        </authorList>
    </citation>
    <scope>NUCLEOTIDE SEQUENCE</scope>
    <source>
        <strain evidence="2">KKN 215</strain>
    </source>
</reference>
<comment type="caution">
    <text evidence="2">The sequence shown here is derived from an EMBL/GenBank/DDBJ whole genome shotgun (WGS) entry which is preliminary data.</text>
</comment>
<feature type="compositionally biased region" description="Polar residues" evidence="1">
    <location>
        <begin position="21"/>
        <end position="31"/>
    </location>
</feature>
<proteinExistence type="predicted"/>